<dbReference type="OrthoDB" id="9182727at2"/>
<name>A0A7U9KRP4_9ACTN</name>
<dbReference type="AlphaFoldDB" id="A0A7U9KRP4"/>
<dbReference type="Proteomes" id="UP000287830">
    <property type="component" value="Unassembled WGS sequence"/>
</dbReference>
<dbReference type="GeneID" id="95620362"/>
<protein>
    <submittedName>
        <fullName evidence="1">Uncharacterized protein</fullName>
    </submittedName>
</protein>
<gene>
    <name evidence="1" type="ORF">OEIGOIKO_01339</name>
</gene>
<reference evidence="1 2" key="1">
    <citation type="submission" date="2018-11" db="EMBL/GenBank/DDBJ databases">
        <title>Whole genome sequence of Streptomyces chrestomyceticus NBRC 13444(T).</title>
        <authorList>
            <person name="Komaki H."/>
            <person name="Tamura T."/>
        </authorList>
    </citation>
    <scope>NUCLEOTIDE SEQUENCE [LARGE SCALE GENOMIC DNA]</scope>
    <source>
        <strain evidence="1 2">NBRC 13444</strain>
    </source>
</reference>
<evidence type="ECO:0000313" key="2">
    <source>
        <dbReference type="Proteomes" id="UP000287830"/>
    </source>
</evidence>
<proteinExistence type="predicted"/>
<dbReference type="EMBL" id="BHZC01000001">
    <property type="protein sequence ID" value="GCD33617.1"/>
    <property type="molecule type" value="Genomic_DNA"/>
</dbReference>
<accession>A0A7U9KRP4</accession>
<dbReference type="RefSeq" id="WP_125044066.1">
    <property type="nucleotide sequence ID" value="NZ_BHZC01000001.1"/>
</dbReference>
<sequence>MDGRIEALSVYEICDYDDDRSLRGFTRPIKRISGNLVEQGAIPDSAVPVLTAEYENGPGRASGFKVHPLLVPLINDLADDDEQ</sequence>
<evidence type="ECO:0000313" key="1">
    <source>
        <dbReference type="EMBL" id="GCD33617.1"/>
    </source>
</evidence>
<comment type="caution">
    <text evidence="1">The sequence shown here is derived from an EMBL/GenBank/DDBJ whole genome shotgun (WGS) entry which is preliminary data.</text>
</comment>
<organism evidence="1 2">
    <name type="scientific">Streptomyces chrestomyceticus JCM 4735</name>
    <dbReference type="NCBI Taxonomy" id="1306181"/>
    <lineage>
        <taxon>Bacteria</taxon>
        <taxon>Bacillati</taxon>
        <taxon>Actinomycetota</taxon>
        <taxon>Actinomycetes</taxon>
        <taxon>Kitasatosporales</taxon>
        <taxon>Streptomycetaceae</taxon>
        <taxon>Streptomyces</taxon>
    </lineage>
</organism>